<proteinExistence type="predicted"/>
<dbReference type="Proteomes" id="UP000095281">
    <property type="component" value="Unplaced"/>
</dbReference>
<name>A0A1I8BI70_MELHA</name>
<dbReference type="AlphaFoldDB" id="A0A1I8BI70"/>
<protein>
    <submittedName>
        <fullName evidence="2">Uncharacterized protein</fullName>
    </submittedName>
</protein>
<accession>A0A1I8BI70</accession>
<evidence type="ECO:0000313" key="2">
    <source>
        <dbReference type="WBParaSite" id="MhA1_Contig2532.frz3.gene3"/>
    </source>
</evidence>
<dbReference type="WBParaSite" id="MhA1_Contig2532.frz3.gene3">
    <property type="protein sequence ID" value="MhA1_Contig2532.frz3.gene3"/>
    <property type="gene ID" value="MhA1_Contig2532.frz3.gene3"/>
</dbReference>
<evidence type="ECO:0000313" key="1">
    <source>
        <dbReference type="Proteomes" id="UP000095281"/>
    </source>
</evidence>
<sequence length="160" mass="18396">KSKIKGKEIKIKEENLQKEFISNINKGAYLYKYIGLWALGLDLLPNVAQKYIHLFIYRGCSCAIQARFTTPITAEKPFQNNLNTIQEKHCEKRQTNKIYKLGNVFEKAINFVIIPDKEGNIGKVGLNFINKKASLIVERNLTAVNWKNENVTILFIFCAE</sequence>
<organism evidence="1 2">
    <name type="scientific">Meloidogyne hapla</name>
    <name type="common">Root-knot nematode worm</name>
    <dbReference type="NCBI Taxonomy" id="6305"/>
    <lineage>
        <taxon>Eukaryota</taxon>
        <taxon>Metazoa</taxon>
        <taxon>Ecdysozoa</taxon>
        <taxon>Nematoda</taxon>
        <taxon>Chromadorea</taxon>
        <taxon>Rhabditida</taxon>
        <taxon>Tylenchina</taxon>
        <taxon>Tylenchomorpha</taxon>
        <taxon>Tylenchoidea</taxon>
        <taxon>Meloidogynidae</taxon>
        <taxon>Meloidogyninae</taxon>
        <taxon>Meloidogyne</taxon>
    </lineage>
</organism>
<keyword evidence="1" id="KW-1185">Reference proteome</keyword>
<reference evidence="2" key="1">
    <citation type="submission" date="2016-11" db="UniProtKB">
        <authorList>
            <consortium name="WormBaseParasite"/>
        </authorList>
    </citation>
    <scope>IDENTIFICATION</scope>
</reference>